<evidence type="ECO:0000313" key="2">
    <source>
        <dbReference type="Proteomes" id="UP000707451"/>
    </source>
</evidence>
<proteinExistence type="predicted"/>
<dbReference type="InterPro" id="IPR032675">
    <property type="entry name" value="LRR_dom_sf"/>
</dbReference>
<dbReference type="AlphaFoldDB" id="A0A9P7XJD4"/>
<accession>A0A9P7XJD4</accession>
<name>A0A9P7XJD4_9FUNG</name>
<evidence type="ECO:0000313" key="1">
    <source>
        <dbReference type="EMBL" id="KAG9061213.1"/>
    </source>
</evidence>
<organism evidence="1 2">
    <name type="scientific">Linnemannia hyalina</name>
    <dbReference type="NCBI Taxonomy" id="64524"/>
    <lineage>
        <taxon>Eukaryota</taxon>
        <taxon>Fungi</taxon>
        <taxon>Fungi incertae sedis</taxon>
        <taxon>Mucoromycota</taxon>
        <taxon>Mortierellomycotina</taxon>
        <taxon>Mortierellomycetes</taxon>
        <taxon>Mortierellales</taxon>
        <taxon>Mortierellaceae</taxon>
        <taxon>Linnemannia</taxon>
    </lineage>
</organism>
<protein>
    <submittedName>
        <fullName evidence="1">Uncharacterized protein</fullName>
    </submittedName>
</protein>
<dbReference type="OrthoDB" id="2374315at2759"/>
<gene>
    <name evidence="1" type="ORF">KI688_007551</name>
</gene>
<dbReference type="Proteomes" id="UP000707451">
    <property type="component" value="Unassembled WGS sequence"/>
</dbReference>
<dbReference type="EMBL" id="JAHRHY010000025">
    <property type="protein sequence ID" value="KAG9061213.1"/>
    <property type="molecule type" value="Genomic_DNA"/>
</dbReference>
<comment type="caution">
    <text evidence="1">The sequence shown here is derived from an EMBL/GenBank/DDBJ whole genome shotgun (WGS) entry which is preliminary data.</text>
</comment>
<keyword evidence="2" id="KW-1185">Reference proteome</keyword>
<dbReference type="Gene3D" id="3.80.10.10">
    <property type="entry name" value="Ribonuclease Inhibitor"/>
    <property type="match status" value="1"/>
</dbReference>
<sequence>MYCPPTFKRLTSLWIDGVEDHDEVDYREGLDSRDRGDDRDDSDGGDGECLAQLLDRCPAGLREFSFSPRLGDDRWSYRIGDKIVEALLKHDATLEVVRIGGDYACDWRQIDRLLCSLPKLKEIDFEFNCLTNRGGRLEAKAVADSDWVCLDLEVFGCAIEGIPRPEIPRTPIINDKVRQGTRQESLDLQRRVYTKLARLTKLRELRLSSQLDEWTDEYRKINKRHVWQYDCLSMTLESGLDVLKDLRNLRLVVLWYLENGISNAEEKEWVQTNWPQVEIRFKKFYQRR</sequence>
<reference evidence="1" key="1">
    <citation type="submission" date="2021-06" db="EMBL/GenBank/DDBJ databases">
        <title>Genome Sequence of Mortierella hyaline Strain SCG-10, a Cold-Adapted, Nitrate-Reducing Fungus Isolated from Soil in Minnesota, USA.</title>
        <authorList>
            <person name="Aldossari N."/>
        </authorList>
    </citation>
    <scope>NUCLEOTIDE SEQUENCE</scope>
    <source>
        <strain evidence="1">SCG-10</strain>
    </source>
</reference>